<keyword evidence="1" id="KW-1133">Transmembrane helix</keyword>
<keyword evidence="1" id="KW-0812">Transmembrane</keyword>
<accession>A0ABV7TNT3</accession>
<reference evidence="3" key="1">
    <citation type="journal article" date="2019" name="Int. J. Syst. Evol. Microbiol.">
        <title>The Global Catalogue of Microorganisms (GCM) 10K type strain sequencing project: providing services to taxonomists for standard genome sequencing and annotation.</title>
        <authorList>
            <consortium name="The Broad Institute Genomics Platform"/>
            <consortium name="The Broad Institute Genome Sequencing Center for Infectious Disease"/>
            <person name="Wu L."/>
            <person name="Ma J."/>
        </authorList>
    </citation>
    <scope>NUCLEOTIDE SEQUENCE [LARGE SCALE GENOMIC DNA]</scope>
    <source>
        <strain evidence="3">KCTC 42911</strain>
    </source>
</reference>
<keyword evidence="1" id="KW-0472">Membrane</keyword>
<sequence>MGVFLRWLFAFLLLGLTYNPTSWNYVRWTFYNHQSQLSLAVFLGLLLLIGYIILFRATLRSIGGFGMLTILTLVASLLWVLHDFGLLHLDNTTADVWLGLLALSALLTIGLSWGHVRERLTGPVEVDDAETNQYEA</sequence>
<proteinExistence type="predicted"/>
<name>A0ABV7TNT3_9RHOB</name>
<feature type="transmembrane region" description="Helical" evidence="1">
    <location>
        <begin position="36"/>
        <end position="55"/>
    </location>
</feature>
<comment type="caution">
    <text evidence="2">The sequence shown here is derived from an EMBL/GenBank/DDBJ whole genome shotgun (WGS) entry which is preliminary data.</text>
</comment>
<evidence type="ECO:0000313" key="2">
    <source>
        <dbReference type="EMBL" id="MFC3615505.1"/>
    </source>
</evidence>
<keyword evidence="3" id="KW-1185">Reference proteome</keyword>
<dbReference type="EMBL" id="JBHRXI010000017">
    <property type="protein sequence ID" value="MFC3615505.1"/>
    <property type="molecule type" value="Genomic_DNA"/>
</dbReference>
<protein>
    <submittedName>
        <fullName evidence="2">DUF6524 family protein</fullName>
    </submittedName>
</protein>
<feature type="transmembrane region" description="Helical" evidence="1">
    <location>
        <begin position="62"/>
        <end position="82"/>
    </location>
</feature>
<dbReference type="InterPro" id="IPR045387">
    <property type="entry name" value="DUF6524"/>
</dbReference>
<dbReference type="Proteomes" id="UP001595629">
    <property type="component" value="Unassembled WGS sequence"/>
</dbReference>
<feature type="transmembrane region" description="Helical" evidence="1">
    <location>
        <begin position="94"/>
        <end position="113"/>
    </location>
</feature>
<gene>
    <name evidence="2" type="ORF">ACFORG_17250</name>
</gene>
<evidence type="ECO:0000256" key="1">
    <source>
        <dbReference type="SAM" id="Phobius"/>
    </source>
</evidence>
<organism evidence="2 3">
    <name type="scientific">Lutimaribacter marinistellae</name>
    <dbReference type="NCBI Taxonomy" id="1820329"/>
    <lineage>
        <taxon>Bacteria</taxon>
        <taxon>Pseudomonadati</taxon>
        <taxon>Pseudomonadota</taxon>
        <taxon>Alphaproteobacteria</taxon>
        <taxon>Rhodobacterales</taxon>
        <taxon>Roseobacteraceae</taxon>
        <taxon>Lutimaribacter</taxon>
    </lineage>
</organism>
<dbReference type="RefSeq" id="WP_386736775.1">
    <property type="nucleotide sequence ID" value="NZ_JBHRXI010000017.1"/>
</dbReference>
<evidence type="ECO:0000313" key="3">
    <source>
        <dbReference type="Proteomes" id="UP001595629"/>
    </source>
</evidence>
<dbReference type="Pfam" id="PF20134">
    <property type="entry name" value="DUF6524"/>
    <property type="match status" value="1"/>
</dbReference>